<dbReference type="AlphaFoldDB" id="A0A5C6BHZ0"/>
<comment type="caution">
    <text evidence="2">The sequence shown here is derived from an EMBL/GenBank/DDBJ whole genome shotgun (WGS) entry which is preliminary data.</text>
</comment>
<dbReference type="GO" id="GO:0006313">
    <property type="term" value="P:DNA transposition"/>
    <property type="evidence" value="ECO:0007669"/>
    <property type="project" value="InterPro"/>
</dbReference>
<dbReference type="Proteomes" id="UP000319908">
    <property type="component" value="Unassembled WGS sequence"/>
</dbReference>
<dbReference type="GO" id="GO:0003677">
    <property type="term" value="F:DNA binding"/>
    <property type="evidence" value="ECO:0007669"/>
    <property type="project" value="InterPro"/>
</dbReference>
<reference evidence="2 3" key="1">
    <citation type="journal article" date="2020" name="Antonie Van Leeuwenhoek">
        <title>Rhodopirellula heiligendammensis sp. nov., Rhodopirellula pilleata sp. nov., and Rhodopirellula solitaria sp. nov. isolated from natural or artificial marine surfaces in Northern Germany and California, USA, and emended description of the genus Rhodopirellula.</title>
        <authorList>
            <person name="Kallscheuer N."/>
            <person name="Wiegand S."/>
            <person name="Jogler M."/>
            <person name="Boedeker C."/>
            <person name="Peeters S.H."/>
            <person name="Rast P."/>
            <person name="Heuer A."/>
            <person name="Jetten M.S.M."/>
            <person name="Rohde M."/>
            <person name="Jogler C."/>
        </authorList>
    </citation>
    <scope>NUCLEOTIDE SEQUENCE [LARGE SCALE GENOMIC DNA]</scope>
    <source>
        <strain evidence="2 3">Poly21</strain>
    </source>
</reference>
<dbReference type="Gene3D" id="3.30.70.1290">
    <property type="entry name" value="Transposase IS200-like"/>
    <property type="match status" value="1"/>
</dbReference>
<dbReference type="InterPro" id="IPR036515">
    <property type="entry name" value="Transposase_17_sf"/>
</dbReference>
<proteinExistence type="predicted"/>
<dbReference type="RefSeq" id="WP_302120215.1">
    <property type="nucleotide sequence ID" value="NZ_SJPU01000003.1"/>
</dbReference>
<evidence type="ECO:0000313" key="2">
    <source>
        <dbReference type="EMBL" id="TWU10936.1"/>
    </source>
</evidence>
<dbReference type="PANTHER" id="PTHR34322:SF2">
    <property type="entry name" value="TRANSPOSASE IS200-LIKE DOMAIN-CONTAINING PROTEIN"/>
    <property type="match status" value="1"/>
</dbReference>
<gene>
    <name evidence="2" type="ORF">Poly21_48420</name>
</gene>
<evidence type="ECO:0000259" key="1">
    <source>
        <dbReference type="SMART" id="SM01321"/>
    </source>
</evidence>
<organism evidence="2 3">
    <name type="scientific">Allorhodopirellula heiligendammensis</name>
    <dbReference type="NCBI Taxonomy" id="2714739"/>
    <lineage>
        <taxon>Bacteria</taxon>
        <taxon>Pseudomonadati</taxon>
        <taxon>Planctomycetota</taxon>
        <taxon>Planctomycetia</taxon>
        <taxon>Pirellulales</taxon>
        <taxon>Pirellulaceae</taxon>
        <taxon>Allorhodopirellula</taxon>
    </lineage>
</organism>
<sequence length="261" mass="30400">MARMCRAEVFDPAEVAVAHVFSRTVRRCFLMGVDPVSGKNFDHRKRWIEQYLQQFAASFGIDLLCFSLLSNHFHLILRSRPDVVATWDDEEVARRWLMLCPHRRKPDGTAMEPTQPEINSIAGCPIKREEIRSRLSDISWWMRLLCQRVAMRANREDEEHGRFFQDRYKATRLTDEASLLACAAYVDLNPIRAAICERLEESDLSEHAESMLQVRSQVVPDQWDQAMSDLSEFRRTEAHDSWDWEPENMSIKIEDSPALAT</sequence>
<dbReference type="SMART" id="SM01321">
    <property type="entry name" value="Y1_Tnp"/>
    <property type="match status" value="1"/>
</dbReference>
<dbReference type="SUPFAM" id="SSF143422">
    <property type="entry name" value="Transposase IS200-like"/>
    <property type="match status" value="1"/>
</dbReference>
<protein>
    <recommendedName>
        <fullName evidence="1">Transposase IS200-like domain-containing protein</fullName>
    </recommendedName>
</protein>
<evidence type="ECO:0000313" key="3">
    <source>
        <dbReference type="Proteomes" id="UP000319908"/>
    </source>
</evidence>
<accession>A0A5C6BHZ0</accession>
<dbReference type="GO" id="GO:0004803">
    <property type="term" value="F:transposase activity"/>
    <property type="evidence" value="ECO:0007669"/>
    <property type="project" value="InterPro"/>
</dbReference>
<keyword evidence="3" id="KW-1185">Reference proteome</keyword>
<name>A0A5C6BHZ0_9BACT</name>
<feature type="domain" description="Transposase IS200-like" evidence="1">
    <location>
        <begin position="13"/>
        <end position="189"/>
    </location>
</feature>
<dbReference type="InterPro" id="IPR002686">
    <property type="entry name" value="Transposase_17"/>
</dbReference>
<dbReference type="EMBL" id="SJPU01000003">
    <property type="protein sequence ID" value="TWU10936.1"/>
    <property type="molecule type" value="Genomic_DNA"/>
</dbReference>
<dbReference type="PANTHER" id="PTHR34322">
    <property type="entry name" value="TRANSPOSASE, Y1_TNP DOMAIN-CONTAINING"/>
    <property type="match status" value="1"/>
</dbReference>